<evidence type="ECO:0000313" key="9">
    <source>
        <dbReference type="Proteomes" id="UP000000844"/>
    </source>
</evidence>
<evidence type="ECO:0000256" key="2">
    <source>
        <dbReference type="ARBA" id="ARBA00007165"/>
    </source>
</evidence>
<dbReference type="CDD" id="cd06662">
    <property type="entry name" value="SURF1"/>
    <property type="match status" value="1"/>
</dbReference>
<keyword evidence="4" id="KW-1133">Transmembrane helix</keyword>
<gene>
    <name evidence="8" type="ordered locus">Snas_4665</name>
</gene>
<evidence type="ECO:0000256" key="1">
    <source>
        <dbReference type="ARBA" id="ARBA00004370"/>
    </source>
</evidence>
<comment type="subcellular location">
    <subcellularLocation>
        <location evidence="6">Cell membrane</location>
        <topology evidence="6">Multi-pass membrane protein</topology>
    </subcellularLocation>
    <subcellularLocation>
        <location evidence="1">Membrane</location>
    </subcellularLocation>
</comment>
<reference evidence="8 9" key="1">
    <citation type="journal article" date="2009" name="Stand. Genomic Sci.">
        <title>Complete genome sequence of Stackebrandtia nassauensis type strain (LLR-40K-21).</title>
        <authorList>
            <person name="Munk C."/>
            <person name="Lapidus A."/>
            <person name="Copeland A."/>
            <person name="Jando M."/>
            <person name="Mayilraj S."/>
            <person name="Glavina Del Rio T."/>
            <person name="Nolan M."/>
            <person name="Chen F."/>
            <person name="Lucas S."/>
            <person name="Tice H."/>
            <person name="Cheng J.F."/>
            <person name="Han C."/>
            <person name="Detter J.C."/>
            <person name="Bruce D."/>
            <person name="Goodwin L."/>
            <person name="Chain P."/>
            <person name="Pitluck S."/>
            <person name="Goker M."/>
            <person name="Ovchinikova G."/>
            <person name="Pati A."/>
            <person name="Ivanova N."/>
            <person name="Mavromatis K."/>
            <person name="Chen A."/>
            <person name="Palaniappan K."/>
            <person name="Land M."/>
            <person name="Hauser L."/>
            <person name="Chang Y.J."/>
            <person name="Jeffries C.D."/>
            <person name="Bristow J."/>
            <person name="Eisen J.A."/>
            <person name="Markowitz V."/>
            <person name="Hugenholtz P."/>
            <person name="Kyrpides N.C."/>
            <person name="Klenk H.P."/>
        </authorList>
    </citation>
    <scope>NUCLEOTIDE SEQUENCE [LARGE SCALE GENOMIC DNA]</scope>
    <source>
        <strain evidence="9">DSM 44728 / CIP 108903 / NRRL B-16338 / NBRC 102104 / LLR-40K-21</strain>
    </source>
</reference>
<comment type="similarity">
    <text evidence="2 6">Belongs to the SURF1 family.</text>
</comment>
<dbReference type="GO" id="GO:0005886">
    <property type="term" value="C:plasma membrane"/>
    <property type="evidence" value="ECO:0007669"/>
    <property type="project" value="UniProtKB-SubCell"/>
</dbReference>
<dbReference type="InterPro" id="IPR002994">
    <property type="entry name" value="Surf1/Shy1"/>
</dbReference>
<evidence type="ECO:0000256" key="7">
    <source>
        <dbReference type="SAM" id="MobiDB-lite"/>
    </source>
</evidence>
<dbReference type="Pfam" id="PF02104">
    <property type="entry name" value="SURF1"/>
    <property type="match status" value="1"/>
</dbReference>
<keyword evidence="3" id="KW-0812">Transmembrane</keyword>
<dbReference type="InterPro" id="IPR045214">
    <property type="entry name" value="Surf1/Surf4"/>
</dbReference>
<keyword evidence="9" id="KW-1185">Reference proteome</keyword>
<name>D3Q6R5_STANL</name>
<dbReference type="PROSITE" id="PS50895">
    <property type="entry name" value="SURF1"/>
    <property type="match status" value="1"/>
</dbReference>
<accession>D3Q6R5</accession>
<evidence type="ECO:0000256" key="4">
    <source>
        <dbReference type="ARBA" id="ARBA00022989"/>
    </source>
</evidence>
<dbReference type="AlphaFoldDB" id="D3Q6R5"/>
<dbReference type="KEGG" id="sna:Snas_4665"/>
<dbReference type="PANTHER" id="PTHR23427">
    <property type="entry name" value="SURFEIT LOCUS PROTEIN"/>
    <property type="match status" value="1"/>
</dbReference>
<keyword evidence="6" id="KW-1003">Cell membrane</keyword>
<organism evidence="8 9">
    <name type="scientific">Stackebrandtia nassauensis (strain DSM 44728 / CIP 108903 / NRRL B-16338 / NBRC 102104 / LLR-40K-21)</name>
    <dbReference type="NCBI Taxonomy" id="446470"/>
    <lineage>
        <taxon>Bacteria</taxon>
        <taxon>Bacillati</taxon>
        <taxon>Actinomycetota</taxon>
        <taxon>Actinomycetes</taxon>
        <taxon>Glycomycetales</taxon>
        <taxon>Glycomycetaceae</taxon>
        <taxon>Stackebrandtia</taxon>
    </lineage>
</organism>
<dbReference type="EMBL" id="CP001778">
    <property type="protein sequence ID" value="ADD44308.1"/>
    <property type="molecule type" value="Genomic_DNA"/>
</dbReference>
<sequence>MTRDYRFLISWRWLGLTLLGLALVATCVGLGIWQHDRYEQRAATNERIETAAADDTPAKASEVLSEDAEPGDDTLWTKVEATGEFDADAQILIRNRSVDGQNGYEVVTPLLLSDGTALLVDRGWVPPADSGATEAPKVPAPPEGSVTVTGRVRPSESPLGSVEKVSGTIQARSIDVDRISKHLDGPVLRGYITQDDPAKGFTAIPVPTQRAWQNFAYAYQWWLFAGMIPVGLVMIARREAGGGKPTSRRPSTVAAV</sequence>
<dbReference type="eggNOG" id="COG3346">
    <property type="taxonomic scope" value="Bacteria"/>
</dbReference>
<dbReference type="PANTHER" id="PTHR23427:SF2">
    <property type="entry name" value="SURFEIT LOCUS PROTEIN 1"/>
    <property type="match status" value="1"/>
</dbReference>
<proteinExistence type="inferred from homology"/>
<evidence type="ECO:0000256" key="6">
    <source>
        <dbReference type="RuleBase" id="RU363076"/>
    </source>
</evidence>
<dbReference type="HOGENOM" id="CLU_047737_0_0_11"/>
<evidence type="ECO:0000313" key="8">
    <source>
        <dbReference type="EMBL" id="ADD44308.1"/>
    </source>
</evidence>
<feature type="region of interest" description="Disordered" evidence="7">
    <location>
        <begin position="49"/>
        <end position="71"/>
    </location>
</feature>
<evidence type="ECO:0000256" key="5">
    <source>
        <dbReference type="ARBA" id="ARBA00023136"/>
    </source>
</evidence>
<keyword evidence="5" id="KW-0472">Membrane</keyword>
<dbReference type="Proteomes" id="UP000000844">
    <property type="component" value="Chromosome"/>
</dbReference>
<evidence type="ECO:0000256" key="3">
    <source>
        <dbReference type="ARBA" id="ARBA00022692"/>
    </source>
</evidence>
<dbReference type="STRING" id="446470.Snas_4665"/>
<protein>
    <recommendedName>
        <fullName evidence="6">SURF1-like protein</fullName>
    </recommendedName>
</protein>
<dbReference type="RefSeq" id="WP_013019879.1">
    <property type="nucleotide sequence ID" value="NC_013947.1"/>
</dbReference>